<evidence type="ECO:0000256" key="2">
    <source>
        <dbReference type="SAM" id="SignalP"/>
    </source>
</evidence>
<feature type="compositionally biased region" description="Polar residues" evidence="1">
    <location>
        <begin position="95"/>
        <end position="117"/>
    </location>
</feature>
<reference evidence="3 4" key="1">
    <citation type="submission" date="2014-11" db="EMBL/GenBank/DDBJ databases">
        <title>Comparative genomic analysis of Cryptosporidium hominis reveals occurrence of genetic recombination in virulent subtypes.</title>
        <authorList>
            <person name="Guo Y."/>
            <person name="Tang K."/>
            <person name="Frace M."/>
            <person name="Li N."/>
            <person name="Roellig D.M."/>
            <person name="Sammons S."/>
            <person name="Knipe K."/>
            <person name="Rowe L."/>
            <person name="Feng Y."/>
            <person name="Xiao L."/>
        </authorList>
    </citation>
    <scope>NUCLEOTIDE SEQUENCE [LARGE SCALE GENOMIC DNA]</scope>
    <source>
        <strain evidence="3">30976</strain>
    </source>
</reference>
<keyword evidence="4" id="KW-1185">Reference proteome</keyword>
<feature type="non-terminal residue" evidence="3">
    <location>
        <position position="124"/>
    </location>
</feature>
<feature type="signal peptide" evidence="2">
    <location>
        <begin position="1"/>
        <end position="25"/>
    </location>
</feature>
<sequence>MKFLSNLSIISILAVIAVFYSFTSTESDLVSSGHYEFSFIKVKCGGKFCSRLRKALCCCTGGDDEDQQQPIEIGPPTNFQHLQTGGLNMRGPNGQLVSQLPSPTASGSGLNNEGYQSDNEDENE</sequence>
<comment type="caution">
    <text evidence="3">The sequence shown here is derived from an EMBL/GenBank/DDBJ whole genome shotgun (WGS) entry which is preliminary data.</text>
</comment>
<name>A0ABX5BHA4_CRYHO</name>
<accession>A0ABX5BHA4</accession>
<feature type="compositionally biased region" description="Polar residues" evidence="1">
    <location>
        <begin position="77"/>
        <end position="86"/>
    </location>
</feature>
<dbReference type="EMBL" id="JTAI01000007">
    <property type="protein sequence ID" value="PPS97700.1"/>
    <property type="molecule type" value="Genomic_DNA"/>
</dbReference>
<keyword evidence="2" id="KW-0732">Signal</keyword>
<feature type="chain" id="PRO_5046208116" evidence="2">
    <location>
        <begin position="26"/>
        <end position="124"/>
    </location>
</feature>
<reference evidence="3 4" key="2">
    <citation type="submission" date="2017-10" db="EMBL/GenBank/DDBJ databases">
        <title>Consistent, comparative and evidence-based genome annotation and re-annotation for the closely-related species, Cryptosporidium parvum, C. hominis and C. tyzzeri.</title>
        <authorList>
            <person name="Baptista R.P."/>
            <person name="Li Y."/>
            <person name="Sateriale A."/>
            <person name="Striepen B."/>
            <person name="Kissinger J.C."/>
        </authorList>
    </citation>
    <scope>NUCLEOTIDE SEQUENCE [LARGE SCALE GENOMIC DNA]</scope>
    <source>
        <strain evidence="3">30976</strain>
    </source>
</reference>
<dbReference type="Proteomes" id="UP001429100">
    <property type="component" value="Unassembled WGS sequence"/>
</dbReference>
<organism evidence="3 4">
    <name type="scientific">Cryptosporidium hominis</name>
    <dbReference type="NCBI Taxonomy" id="237895"/>
    <lineage>
        <taxon>Eukaryota</taxon>
        <taxon>Sar</taxon>
        <taxon>Alveolata</taxon>
        <taxon>Apicomplexa</taxon>
        <taxon>Conoidasida</taxon>
        <taxon>Coccidia</taxon>
        <taxon>Eucoccidiorida</taxon>
        <taxon>Eimeriorina</taxon>
        <taxon>Cryptosporidiidae</taxon>
        <taxon>Cryptosporidium</taxon>
    </lineage>
</organism>
<proteinExistence type="predicted"/>
<evidence type="ECO:0000313" key="3">
    <source>
        <dbReference type="EMBL" id="PPS97700.1"/>
    </source>
</evidence>
<feature type="region of interest" description="Disordered" evidence="1">
    <location>
        <begin position="63"/>
        <end position="124"/>
    </location>
</feature>
<protein>
    <submittedName>
        <fullName evidence="3">Uncharacterized protein</fullName>
    </submittedName>
</protein>
<evidence type="ECO:0000256" key="1">
    <source>
        <dbReference type="SAM" id="MobiDB-lite"/>
    </source>
</evidence>
<evidence type="ECO:0000313" key="4">
    <source>
        <dbReference type="Proteomes" id="UP001429100"/>
    </source>
</evidence>
<gene>
    <name evidence="3" type="ORF">GY17_00000005</name>
</gene>